<feature type="transmembrane region" description="Helical" evidence="1">
    <location>
        <begin position="67"/>
        <end position="86"/>
    </location>
</feature>
<dbReference type="OrthoDB" id="7570129at2"/>
<gene>
    <name evidence="2" type="ORF">HMF7854_10160</name>
</gene>
<comment type="caution">
    <text evidence="2">The sequence shown here is derived from an EMBL/GenBank/DDBJ whole genome shotgun (WGS) entry which is preliminary data.</text>
</comment>
<sequence length="171" mass="18649">MNVEPPADLQRRPSWLAVLPDLLFRPERPVRYIAVAWALSFAGSMLLSFLVHAVSPDLAGPDFGKQPAAILMFLVVILSPLIETLMMAAFILLLLRLVAPATAVVASAVAWGAFHSSFAPAWGLVIWWPFLIFSIAFVTWRERGFWVAVGLVALTHGLQNLLPAALALTGH</sequence>
<evidence type="ECO:0008006" key="4">
    <source>
        <dbReference type="Google" id="ProtNLM"/>
    </source>
</evidence>
<name>A0A3S0EMU0_9SPHN</name>
<feature type="transmembrane region" description="Helical" evidence="1">
    <location>
        <begin position="145"/>
        <end position="168"/>
    </location>
</feature>
<feature type="transmembrane region" description="Helical" evidence="1">
    <location>
        <begin position="93"/>
        <end position="114"/>
    </location>
</feature>
<dbReference type="AlphaFoldDB" id="A0A3S0EMU0"/>
<dbReference type="EMBL" id="RWJF01000001">
    <property type="protein sequence ID" value="RST31159.1"/>
    <property type="molecule type" value="Genomic_DNA"/>
</dbReference>
<proteinExistence type="predicted"/>
<keyword evidence="1" id="KW-0472">Membrane</keyword>
<dbReference type="Proteomes" id="UP000274661">
    <property type="component" value="Unassembled WGS sequence"/>
</dbReference>
<evidence type="ECO:0000313" key="2">
    <source>
        <dbReference type="EMBL" id="RST31159.1"/>
    </source>
</evidence>
<keyword evidence="3" id="KW-1185">Reference proteome</keyword>
<feature type="transmembrane region" description="Helical" evidence="1">
    <location>
        <begin position="32"/>
        <end position="55"/>
    </location>
</feature>
<reference evidence="2 3" key="1">
    <citation type="submission" date="2018-12" db="EMBL/GenBank/DDBJ databases">
        <title>Sphingomonas sp. HMF7854 Genome sequencing and assembly.</title>
        <authorList>
            <person name="Cha I."/>
            <person name="Kang H."/>
            <person name="Kim H."/>
            <person name="Kang J."/>
            <person name="Joh K."/>
        </authorList>
    </citation>
    <scope>NUCLEOTIDE SEQUENCE [LARGE SCALE GENOMIC DNA]</scope>
    <source>
        <strain evidence="2 3">HMF7854</strain>
    </source>
</reference>
<protein>
    <recommendedName>
        <fullName evidence="4">CPBP family intramembrane metalloprotease</fullName>
    </recommendedName>
</protein>
<accession>A0A3S0EMU0</accession>
<feature type="transmembrane region" description="Helical" evidence="1">
    <location>
        <begin position="120"/>
        <end position="138"/>
    </location>
</feature>
<dbReference type="RefSeq" id="WP_126718992.1">
    <property type="nucleotide sequence ID" value="NZ_RWJF01000001.1"/>
</dbReference>
<keyword evidence="1" id="KW-1133">Transmembrane helix</keyword>
<organism evidence="2 3">
    <name type="scientific">Sphingomonas ginkgonis</name>
    <dbReference type="NCBI Taxonomy" id="2315330"/>
    <lineage>
        <taxon>Bacteria</taxon>
        <taxon>Pseudomonadati</taxon>
        <taxon>Pseudomonadota</taxon>
        <taxon>Alphaproteobacteria</taxon>
        <taxon>Sphingomonadales</taxon>
        <taxon>Sphingomonadaceae</taxon>
        <taxon>Sphingomonas</taxon>
    </lineage>
</organism>
<evidence type="ECO:0000256" key="1">
    <source>
        <dbReference type="SAM" id="Phobius"/>
    </source>
</evidence>
<evidence type="ECO:0000313" key="3">
    <source>
        <dbReference type="Proteomes" id="UP000274661"/>
    </source>
</evidence>
<keyword evidence="1" id="KW-0812">Transmembrane</keyword>